<dbReference type="PANTHER" id="PTHR14614:SF109">
    <property type="entry name" value="RIBOSOMAL LYSINE N-METHYLTRANSFERASE 5"/>
    <property type="match status" value="1"/>
</dbReference>
<dbReference type="InterPro" id="IPR029063">
    <property type="entry name" value="SAM-dependent_MTases_sf"/>
</dbReference>
<gene>
    <name evidence="1" type="ORF">DM01DRAFT_1334105</name>
</gene>
<dbReference type="Pfam" id="PF10294">
    <property type="entry name" value="Methyltransf_16"/>
    <property type="match status" value="1"/>
</dbReference>
<comment type="caution">
    <text evidence="1">The sequence shown here is derived from an EMBL/GenBank/DDBJ whole genome shotgun (WGS) entry which is preliminary data.</text>
</comment>
<keyword evidence="2" id="KW-1185">Reference proteome</keyword>
<protein>
    <submittedName>
        <fullName evidence="1">Uncharacterized protein</fullName>
    </submittedName>
</protein>
<reference evidence="1 2" key="1">
    <citation type="submission" date="2016-07" db="EMBL/GenBank/DDBJ databases">
        <title>Pervasive Adenine N6-methylation of Active Genes in Fungi.</title>
        <authorList>
            <consortium name="DOE Joint Genome Institute"/>
            <person name="Mondo S.J."/>
            <person name="Dannebaum R.O."/>
            <person name="Kuo R.C."/>
            <person name="Labutti K."/>
            <person name="Haridas S."/>
            <person name="Kuo A."/>
            <person name="Salamov A."/>
            <person name="Ahrendt S.R."/>
            <person name="Lipzen A."/>
            <person name="Sullivan W."/>
            <person name="Andreopoulos W.B."/>
            <person name="Clum A."/>
            <person name="Lindquist E."/>
            <person name="Daum C."/>
            <person name="Ramamoorthy G.K."/>
            <person name="Gryganskyi A."/>
            <person name="Culley D."/>
            <person name="Magnuson J.K."/>
            <person name="James T.Y."/>
            <person name="O'Malley M.A."/>
            <person name="Stajich J.E."/>
            <person name="Spatafora J.W."/>
            <person name="Visel A."/>
            <person name="Grigoriev I.V."/>
        </authorList>
    </citation>
    <scope>NUCLEOTIDE SEQUENCE [LARGE SCALE GENOMIC DNA]</scope>
    <source>
        <strain evidence="1 2">NRRL 3301</strain>
    </source>
</reference>
<accession>A0A1X2GMZ2</accession>
<dbReference type="Gene3D" id="3.40.50.150">
    <property type="entry name" value="Vaccinia Virus protein VP39"/>
    <property type="match status" value="1"/>
</dbReference>
<name>A0A1X2GMZ2_9FUNG</name>
<dbReference type="AlphaFoldDB" id="A0A1X2GMZ2"/>
<proteinExistence type="predicted"/>
<dbReference type="GO" id="GO:0032991">
    <property type="term" value="C:protein-containing complex"/>
    <property type="evidence" value="ECO:0007669"/>
    <property type="project" value="TreeGrafter"/>
</dbReference>
<organism evidence="1 2">
    <name type="scientific">Hesseltinella vesiculosa</name>
    <dbReference type="NCBI Taxonomy" id="101127"/>
    <lineage>
        <taxon>Eukaryota</taxon>
        <taxon>Fungi</taxon>
        <taxon>Fungi incertae sedis</taxon>
        <taxon>Mucoromycota</taxon>
        <taxon>Mucoromycotina</taxon>
        <taxon>Mucoromycetes</taxon>
        <taxon>Mucorales</taxon>
        <taxon>Cunninghamellaceae</taxon>
        <taxon>Hesseltinella</taxon>
    </lineage>
</organism>
<dbReference type="STRING" id="101127.A0A1X2GMZ2"/>
<dbReference type="OrthoDB" id="194386at2759"/>
<dbReference type="SUPFAM" id="SSF53335">
    <property type="entry name" value="S-adenosyl-L-methionine-dependent methyltransferases"/>
    <property type="match status" value="1"/>
</dbReference>
<dbReference type="Proteomes" id="UP000242146">
    <property type="component" value="Unassembled WGS sequence"/>
</dbReference>
<dbReference type="InterPro" id="IPR019410">
    <property type="entry name" value="Methyltransf_16"/>
</dbReference>
<sequence length="284" mass="32724">MGQKTSDDDHPILTVEGWEDGEHYVRHLRKLDRWDLQSADRLTVHVGDHDIVLLQDPHSDHLGGYIWLCSVVFCSYMDALAKNHKRRNDRQEWIHMDQDKLWVELGSGVGLIGTMLAKLGLERVVMTDIGDLVPAMERNVEANELLTWSISGRKANATDNRHSVIIEPLLWDDDEAIRHIKSLGDIDYIVACDCIYSEASAMDLVHTMDKLASPETLIICFSEVRNQAAQDTFLHHAQTLFHVDLIPQEQWKKKIKGLEFEETLNLYRLCKTPWHTLQRKKKKA</sequence>
<dbReference type="PANTHER" id="PTHR14614">
    <property type="entry name" value="HEPATOCELLULAR CARCINOMA-ASSOCIATED ANTIGEN"/>
    <property type="match status" value="1"/>
</dbReference>
<dbReference type="EMBL" id="MCGT01000008">
    <property type="protein sequence ID" value="ORX57486.1"/>
    <property type="molecule type" value="Genomic_DNA"/>
</dbReference>
<dbReference type="GO" id="GO:0005829">
    <property type="term" value="C:cytosol"/>
    <property type="evidence" value="ECO:0007669"/>
    <property type="project" value="TreeGrafter"/>
</dbReference>
<evidence type="ECO:0000313" key="1">
    <source>
        <dbReference type="EMBL" id="ORX57486.1"/>
    </source>
</evidence>
<evidence type="ECO:0000313" key="2">
    <source>
        <dbReference type="Proteomes" id="UP000242146"/>
    </source>
</evidence>